<evidence type="ECO:0000256" key="1">
    <source>
        <dbReference type="SAM" id="MobiDB-lite"/>
    </source>
</evidence>
<gene>
    <name evidence="2" type="ORF">VIBC2010_12249</name>
</gene>
<feature type="region of interest" description="Disordered" evidence="1">
    <location>
        <begin position="219"/>
        <end position="243"/>
    </location>
</feature>
<dbReference type="eggNOG" id="ENOG5031MKZ">
    <property type="taxonomic scope" value="Bacteria"/>
</dbReference>
<sequence length="281" mass="33186">MNKEFNKPKNVKDMGETFEELLARKSKVAKKVSNTTHGVTKQRESGSELSPQVEQNLERYQDKQQKAQIFQVWSMLMQAFGSKFTYFFGDEPDSRFMSFAASLSHDGYKRLEANLYERLDENQEWPPSLVRLSQLADSPTKEMMYQARQKLFHNPVPSCELNRVELYIRRYKMSEVRNFSDRFFEAEFNRRFTQWFREVMLDDLDTQVEARQKTLSDNINTFTSTEHDRRREEQVTNGEAFDHPLGERIKDLIDSKSSSWEALSSEQEELVQKIRQATKGK</sequence>
<evidence type="ECO:0000313" key="3">
    <source>
        <dbReference type="Proteomes" id="UP000002943"/>
    </source>
</evidence>
<feature type="region of interest" description="Disordered" evidence="1">
    <location>
        <begin position="29"/>
        <end position="54"/>
    </location>
</feature>
<reference evidence="2 3" key="1">
    <citation type="journal article" date="2012" name="Int. J. Syst. Evol. Microbiol.">
        <title>Vibrio caribbeanicus sp. nov., isolated from the marine sponge Scleritoderma cyanea.</title>
        <authorList>
            <person name="Hoffmann M."/>
            <person name="Monday S.R."/>
            <person name="Allard M.W."/>
            <person name="Strain E.A."/>
            <person name="Whittaker P."/>
            <person name="Naum M."/>
            <person name="McCarthy P.J."/>
            <person name="Lopez J.V."/>
            <person name="Fischer M."/>
            <person name="Brown E.W."/>
        </authorList>
    </citation>
    <scope>NUCLEOTIDE SEQUENCE [LARGE SCALE GENOMIC DNA]</scope>
    <source>
        <strain evidence="2 3">ATCC BAA-2122</strain>
    </source>
</reference>
<accession>E3BKZ3</accession>
<dbReference type="Proteomes" id="UP000002943">
    <property type="component" value="Unassembled WGS sequence"/>
</dbReference>
<name>E3BKZ3_9VIBR</name>
<keyword evidence="3" id="KW-1185">Reference proteome</keyword>
<proteinExistence type="predicted"/>
<organism evidence="2 3">
    <name type="scientific">Vibrio caribbeanicus ATCC BAA-2122</name>
    <dbReference type="NCBI Taxonomy" id="796620"/>
    <lineage>
        <taxon>Bacteria</taxon>
        <taxon>Pseudomonadati</taxon>
        <taxon>Pseudomonadota</taxon>
        <taxon>Gammaproteobacteria</taxon>
        <taxon>Vibrionales</taxon>
        <taxon>Vibrionaceae</taxon>
        <taxon>Vibrio</taxon>
    </lineage>
</organism>
<evidence type="ECO:0000313" key="2">
    <source>
        <dbReference type="EMBL" id="EFP96337.1"/>
    </source>
</evidence>
<dbReference type="STRING" id="796620.VIBC2010_12249"/>
<dbReference type="EMBL" id="AEIU01000075">
    <property type="protein sequence ID" value="EFP96337.1"/>
    <property type="molecule type" value="Genomic_DNA"/>
</dbReference>
<dbReference type="AlphaFoldDB" id="E3BKZ3"/>
<feature type="compositionally biased region" description="Basic and acidic residues" evidence="1">
    <location>
        <begin position="225"/>
        <end position="243"/>
    </location>
</feature>
<comment type="caution">
    <text evidence="2">The sequence shown here is derived from an EMBL/GenBank/DDBJ whole genome shotgun (WGS) entry which is preliminary data.</text>
</comment>
<protein>
    <submittedName>
        <fullName evidence="2">Uncharacterized protein</fullName>
    </submittedName>
</protein>